<proteinExistence type="predicted"/>
<dbReference type="EMBL" id="CAJVRL010000043">
    <property type="protein sequence ID" value="CAG8951533.1"/>
    <property type="molecule type" value="Genomic_DNA"/>
</dbReference>
<feature type="compositionally biased region" description="Polar residues" evidence="1">
    <location>
        <begin position="1"/>
        <end position="37"/>
    </location>
</feature>
<evidence type="ECO:0000313" key="3">
    <source>
        <dbReference type="Proteomes" id="UP000696280"/>
    </source>
</evidence>
<name>A0A9N9PQI5_9HELO</name>
<organism evidence="2 3">
    <name type="scientific">Hymenoscyphus fraxineus</name>
    <dbReference type="NCBI Taxonomy" id="746836"/>
    <lineage>
        <taxon>Eukaryota</taxon>
        <taxon>Fungi</taxon>
        <taxon>Dikarya</taxon>
        <taxon>Ascomycota</taxon>
        <taxon>Pezizomycotina</taxon>
        <taxon>Leotiomycetes</taxon>
        <taxon>Helotiales</taxon>
        <taxon>Helotiaceae</taxon>
        <taxon>Hymenoscyphus</taxon>
    </lineage>
</organism>
<dbReference type="AlphaFoldDB" id="A0A9N9PQI5"/>
<comment type="caution">
    <text evidence="2">The sequence shown here is derived from an EMBL/GenBank/DDBJ whole genome shotgun (WGS) entry which is preliminary data.</text>
</comment>
<keyword evidence="3" id="KW-1185">Reference proteome</keyword>
<feature type="compositionally biased region" description="Low complexity" evidence="1">
    <location>
        <begin position="72"/>
        <end position="89"/>
    </location>
</feature>
<evidence type="ECO:0000256" key="1">
    <source>
        <dbReference type="SAM" id="MobiDB-lite"/>
    </source>
</evidence>
<feature type="region of interest" description="Disordered" evidence="1">
    <location>
        <begin position="1"/>
        <end position="195"/>
    </location>
</feature>
<feature type="compositionally biased region" description="Polar residues" evidence="1">
    <location>
        <begin position="92"/>
        <end position="107"/>
    </location>
</feature>
<reference evidence="2" key="1">
    <citation type="submission" date="2021-07" db="EMBL/GenBank/DDBJ databases">
        <authorList>
            <person name="Durling M."/>
        </authorList>
    </citation>
    <scope>NUCLEOTIDE SEQUENCE</scope>
</reference>
<evidence type="ECO:0000313" key="2">
    <source>
        <dbReference type="EMBL" id="CAG8951533.1"/>
    </source>
</evidence>
<dbReference type="OrthoDB" id="10396064at2759"/>
<sequence>MNQNRSDSSTGSPAGSNRSRSGTPGLTGSTLVNSPVTGSPRLENLDPIPSGAINQRDRRAAPGFDRSLQTHGRGSNESSDNSGSQSLDGMSVGSSFERNARGSTIAGSGSGVTDGPSHGYYSPTEPEFTRHRVEGYLTGRRQYRQEHPGPERGRSIGPNSPPRSESRAAGSPRVGQPRSPDPSWETGDKKRSRDS</sequence>
<feature type="compositionally biased region" description="Basic and acidic residues" evidence="1">
    <location>
        <begin position="186"/>
        <end position="195"/>
    </location>
</feature>
<accession>A0A9N9PQI5</accession>
<gene>
    <name evidence="2" type="ORF">HYFRA_00007449</name>
</gene>
<dbReference type="Proteomes" id="UP000696280">
    <property type="component" value="Unassembled WGS sequence"/>
</dbReference>
<protein>
    <submittedName>
        <fullName evidence="2">Uncharacterized protein</fullName>
    </submittedName>
</protein>
<feature type="compositionally biased region" description="Basic and acidic residues" evidence="1">
    <location>
        <begin position="143"/>
        <end position="154"/>
    </location>
</feature>